<keyword evidence="1" id="KW-0051">Antiviral defense</keyword>
<dbReference type="Pfam" id="PF09704">
    <property type="entry name" value="Cas_Cas5d"/>
    <property type="match status" value="1"/>
</dbReference>
<feature type="region of interest" description="Disordered" evidence="2">
    <location>
        <begin position="188"/>
        <end position="216"/>
    </location>
</feature>
<dbReference type="RefSeq" id="WP_211470009.1">
    <property type="nucleotide sequence ID" value="NZ_JAGSXH010000094.1"/>
</dbReference>
<dbReference type="InterPro" id="IPR013422">
    <property type="entry name" value="CRISPR-assoc_prot_Cas5_N"/>
</dbReference>
<dbReference type="GO" id="GO:0043571">
    <property type="term" value="P:maintenance of CRISPR repeat elements"/>
    <property type="evidence" value="ECO:0007669"/>
    <property type="project" value="InterPro"/>
</dbReference>
<reference evidence="3" key="1">
    <citation type="submission" date="2021-04" db="EMBL/GenBank/DDBJ databases">
        <title>Genome based classification of Actinospica acidithermotolerans sp. nov., an actinobacterium isolated from an Indonesian hot spring.</title>
        <authorList>
            <person name="Kusuma A.B."/>
            <person name="Putra K.E."/>
            <person name="Nafisah S."/>
            <person name="Loh J."/>
            <person name="Nouioui I."/>
            <person name="Goodfellow M."/>
        </authorList>
    </citation>
    <scope>NUCLEOTIDE SEQUENCE</scope>
    <source>
        <strain evidence="3">DSM 45618</strain>
    </source>
</reference>
<organism evidence="3 4">
    <name type="scientific">Actinocrinis puniceicyclus</name>
    <dbReference type="NCBI Taxonomy" id="977794"/>
    <lineage>
        <taxon>Bacteria</taxon>
        <taxon>Bacillati</taxon>
        <taxon>Actinomycetota</taxon>
        <taxon>Actinomycetes</taxon>
        <taxon>Catenulisporales</taxon>
        <taxon>Actinospicaceae</taxon>
        <taxon>Actinocrinis</taxon>
    </lineage>
</organism>
<evidence type="ECO:0000313" key="3">
    <source>
        <dbReference type="EMBL" id="MBS2965656.1"/>
    </source>
</evidence>
<dbReference type="GO" id="GO:0003723">
    <property type="term" value="F:RNA binding"/>
    <property type="evidence" value="ECO:0007669"/>
    <property type="project" value="InterPro"/>
</dbReference>
<dbReference type="GO" id="GO:0051607">
    <property type="term" value="P:defense response to virus"/>
    <property type="evidence" value="ECO:0007669"/>
    <property type="project" value="UniProtKB-KW"/>
</dbReference>
<evidence type="ECO:0000256" key="2">
    <source>
        <dbReference type="SAM" id="MobiDB-lite"/>
    </source>
</evidence>
<dbReference type="InterPro" id="IPR010147">
    <property type="entry name" value="CRISPR-assoc_prot_CasD"/>
</dbReference>
<dbReference type="AlphaFoldDB" id="A0A8J7WNH4"/>
<gene>
    <name evidence="3" type="primary">cas5e</name>
    <name evidence="3" type="ORF">KGA66_21575</name>
</gene>
<keyword evidence="4" id="KW-1185">Reference proteome</keyword>
<proteinExistence type="predicted"/>
<dbReference type="NCBIfam" id="TIGR01868">
    <property type="entry name" value="casD_Cas5e"/>
    <property type="match status" value="1"/>
</dbReference>
<name>A0A8J7WNH4_9ACTN</name>
<evidence type="ECO:0000256" key="1">
    <source>
        <dbReference type="ARBA" id="ARBA00023118"/>
    </source>
</evidence>
<protein>
    <submittedName>
        <fullName evidence="3">Type I-E CRISPR-associated protein Cas5/CasD</fullName>
    </submittedName>
</protein>
<evidence type="ECO:0000313" key="4">
    <source>
        <dbReference type="Proteomes" id="UP000677913"/>
    </source>
</evidence>
<dbReference type="Gene3D" id="3.30.70.2660">
    <property type="match status" value="1"/>
</dbReference>
<dbReference type="Proteomes" id="UP000677913">
    <property type="component" value="Unassembled WGS sequence"/>
</dbReference>
<dbReference type="InterPro" id="IPR021124">
    <property type="entry name" value="CRISPR-assoc_prot_Cas5"/>
</dbReference>
<dbReference type="CDD" id="cd09756">
    <property type="entry name" value="Cas5_I-E"/>
    <property type="match status" value="1"/>
</dbReference>
<accession>A0A8J7WNH4</accession>
<dbReference type="EMBL" id="JAGSXH010000094">
    <property type="protein sequence ID" value="MBS2965656.1"/>
    <property type="molecule type" value="Genomic_DNA"/>
</dbReference>
<comment type="caution">
    <text evidence="3">The sequence shown here is derived from an EMBL/GenBank/DDBJ whole genome shotgun (WGS) entry which is preliminary data.</text>
</comment>
<dbReference type="NCBIfam" id="TIGR02593">
    <property type="entry name" value="CRISPR_cas5"/>
    <property type="match status" value="1"/>
</dbReference>
<sequence>MTGSPDAVLALRLAAPLQSWGGEGRFNRRDTRPEPTKSGVTGLLAAAAGRAREQDVTDLLALRLGVRVDQPGTLLRDYHTVSDYRNVPLLSAKVNAKGQQQPAGKSTHITERFYLQDAVFVATVAGPAETVDMLAQALKNPAFPLALGRRSCPPSGRLVLGVHYDATVDEVLDTIPWQAAEHAKLRRRRQRRREGAVTGATVSLPTTVEDPDGTDQLADVPSSFSLGARVFTARRIRHGWANPPAQWPTIRDDHASGFGAAAPHDPFALLDR</sequence>